<dbReference type="PANTHER" id="PTHR30329">
    <property type="entry name" value="STATOR ELEMENT OF FLAGELLAR MOTOR COMPLEX"/>
    <property type="match status" value="1"/>
</dbReference>
<evidence type="ECO:0000313" key="8">
    <source>
        <dbReference type="Proteomes" id="UP000199306"/>
    </source>
</evidence>
<keyword evidence="5" id="KW-0732">Signal</keyword>
<comment type="subcellular location">
    <subcellularLocation>
        <location evidence="1">Cell outer membrane</location>
    </subcellularLocation>
</comment>
<dbReference type="InterPro" id="IPR006665">
    <property type="entry name" value="OmpA-like"/>
</dbReference>
<proteinExistence type="predicted"/>
<evidence type="ECO:0000256" key="3">
    <source>
        <dbReference type="ARBA" id="ARBA00023237"/>
    </source>
</evidence>
<keyword evidence="2 4" id="KW-0472">Membrane</keyword>
<dbReference type="Gene3D" id="2.60.120.560">
    <property type="entry name" value="Exo-inulinase, domain 1"/>
    <property type="match status" value="1"/>
</dbReference>
<evidence type="ECO:0000259" key="6">
    <source>
        <dbReference type="PROSITE" id="PS51123"/>
    </source>
</evidence>
<dbReference type="Proteomes" id="UP000199306">
    <property type="component" value="Unassembled WGS sequence"/>
</dbReference>
<dbReference type="GO" id="GO:0009279">
    <property type="term" value="C:cell outer membrane"/>
    <property type="evidence" value="ECO:0007669"/>
    <property type="project" value="UniProtKB-SubCell"/>
</dbReference>
<dbReference type="InterPro" id="IPR036737">
    <property type="entry name" value="OmpA-like_sf"/>
</dbReference>
<evidence type="ECO:0000256" key="2">
    <source>
        <dbReference type="ARBA" id="ARBA00023136"/>
    </source>
</evidence>
<dbReference type="InterPro" id="IPR050330">
    <property type="entry name" value="Bact_OuterMem_StrucFunc"/>
</dbReference>
<organism evidence="7 8">
    <name type="scientific">Pseudarcicella hirudinis</name>
    <dbReference type="NCBI Taxonomy" id="1079859"/>
    <lineage>
        <taxon>Bacteria</taxon>
        <taxon>Pseudomonadati</taxon>
        <taxon>Bacteroidota</taxon>
        <taxon>Cytophagia</taxon>
        <taxon>Cytophagales</taxon>
        <taxon>Flectobacillaceae</taxon>
        <taxon>Pseudarcicella</taxon>
    </lineage>
</organism>
<accession>A0A1I5WDZ2</accession>
<dbReference type="GO" id="GO:0004553">
    <property type="term" value="F:hydrolase activity, hydrolyzing O-glycosyl compounds"/>
    <property type="evidence" value="ECO:0007669"/>
    <property type="project" value="UniProtKB-ARBA"/>
</dbReference>
<dbReference type="OrthoDB" id="9800869at2"/>
<dbReference type="InterPro" id="IPR006664">
    <property type="entry name" value="OMP_bac"/>
</dbReference>
<feature type="domain" description="OmpA-like" evidence="6">
    <location>
        <begin position="226"/>
        <end position="341"/>
    </location>
</feature>
<dbReference type="AlphaFoldDB" id="A0A1I5WDZ2"/>
<dbReference type="PROSITE" id="PS51123">
    <property type="entry name" value="OMPA_2"/>
    <property type="match status" value="1"/>
</dbReference>
<evidence type="ECO:0000256" key="1">
    <source>
        <dbReference type="ARBA" id="ARBA00004442"/>
    </source>
</evidence>
<dbReference type="Gene3D" id="3.30.1330.60">
    <property type="entry name" value="OmpA-like domain"/>
    <property type="match status" value="1"/>
</dbReference>
<evidence type="ECO:0000256" key="4">
    <source>
        <dbReference type="PROSITE-ProRule" id="PRU00473"/>
    </source>
</evidence>
<reference evidence="7 8" key="1">
    <citation type="submission" date="2016-10" db="EMBL/GenBank/DDBJ databases">
        <authorList>
            <person name="de Groot N.N."/>
        </authorList>
    </citation>
    <scope>NUCLEOTIDE SEQUENCE [LARGE SCALE GENOMIC DNA]</scope>
    <source>
        <strain evidence="8">E92,LMG 26720,CCM 7988</strain>
    </source>
</reference>
<name>A0A1I5WDZ2_9BACT</name>
<keyword evidence="3" id="KW-0998">Cell outer membrane</keyword>
<dbReference type="EMBL" id="FOXH01000011">
    <property type="protein sequence ID" value="SFQ17960.1"/>
    <property type="molecule type" value="Genomic_DNA"/>
</dbReference>
<sequence>MLKKLSFPALFFMFLQHFCLAQNAASYQNYDFIAGDKIIFSDDFAKDKDGEFPSHWKLEGGQGVINIQNNEKFFSVLKYYTIISPRMKSPTYLPSNYTIEFDYYLDAKYDGNPGVILSFRNGDEVAILTPGSIQIDFSYPGGNLSGDNPSDIKGESFYDKWHHIALAFKNNQLKVYINQHRVLTVPECNFKATSLAIKGNASEGMNMFFKNFRLAEGGDMNLIDKALTEGKFVTSAITFEVNKAGLKNESMGILNEVTKFMKANPTVKFEVDGYTDSDGDDAANLTLSQKRANAVKDQLVSMGIETTRLSAKGFGETKPVGDNTTSEGRAQNRRVEFLKMP</sequence>
<dbReference type="SUPFAM" id="SSF103088">
    <property type="entry name" value="OmpA-like"/>
    <property type="match status" value="1"/>
</dbReference>
<dbReference type="InterPro" id="IPR013320">
    <property type="entry name" value="ConA-like_dom_sf"/>
</dbReference>
<evidence type="ECO:0000313" key="7">
    <source>
        <dbReference type="EMBL" id="SFQ17960.1"/>
    </source>
</evidence>
<feature type="signal peptide" evidence="5">
    <location>
        <begin position="1"/>
        <end position="24"/>
    </location>
</feature>
<protein>
    <submittedName>
        <fullName evidence="7">OmpA family protein</fullName>
    </submittedName>
</protein>
<dbReference type="RefSeq" id="WP_092018520.1">
    <property type="nucleotide sequence ID" value="NZ_FOXH01000011.1"/>
</dbReference>
<feature type="chain" id="PRO_5011465028" evidence="5">
    <location>
        <begin position="25"/>
        <end position="341"/>
    </location>
</feature>
<dbReference type="STRING" id="1079859.SAMN04515674_111141"/>
<dbReference type="CDD" id="cd07185">
    <property type="entry name" value="OmpA_C-like"/>
    <property type="match status" value="1"/>
</dbReference>
<dbReference type="GO" id="GO:0005975">
    <property type="term" value="P:carbohydrate metabolic process"/>
    <property type="evidence" value="ECO:0007669"/>
    <property type="project" value="UniProtKB-ARBA"/>
</dbReference>
<keyword evidence="8" id="KW-1185">Reference proteome</keyword>
<gene>
    <name evidence="7" type="ORF">SAMN04515674_111141</name>
</gene>
<dbReference type="Pfam" id="PF00691">
    <property type="entry name" value="OmpA"/>
    <property type="match status" value="1"/>
</dbReference>
<dbReference type="PANTHER" id="PTHR30329:SF21">
    <property type="entry name" value="LIPOPROTEIN YIAD-RELATED"/>
    <property type="match status" value="1"/>
</dbReference>
<evidence type="ECO:0000256" key="5">
    <source>
        <dbReference type="SAM" id="SignalP"/>
    </source>
</evidence>
<dbReference type="PRINTS" id="PR01021">
    <property type="entry name" value="OMPADOMAIN"/>
</dbReference>
<dbReference type="SUPFAM" id="SSF49899">
    <property type="entry name" value="Concanavalin A-like lectins/glucanases"/>
    <property type="match status" value="1"/>
</dbReference>